<dbReference type="SUPFAM" id="SSF52025">
    <property type="entry name" value="PA domain"/>
    <property type="match status" value="1"/>
</dbReference>
<sequence>MLYPNYSFLSAARRLLASSAVAMLLLGNSHAYAQSKASPSKTANALSSITERDIKRDLFALAGDHFRGREGGTLDELKASVWIAEQMRAMGIQPAGDDGTYFQFFHIQRTRITETSRLNIGNHQLTHGQDAFILAPAIASVDAPLVFVGKGTPEEVAKVDVKGKAVALEFSGTPPAELSYRRFLFGTMTRRAADLIKAGALAVVWVSDKEAQFYFERWTTGLERGRYDLPGGPNTRVFSQAPTVWLPASALDWIKQPGQQFTNVVNVESFNYPSVNIVGKVPGTDPKLKNEYVLISTHQDHDGVRRAVAGDSIWNGADDNATGCAAALAIGRAFVQKPGKRSALIVFHGAEERGLLGSRYYSANPTVPRESIVAVLNGEMMGRNAPDSAALLGSQPPHMNSLDLVNSAMAANQGLTKFKLDTLWDRPDHPEGWYFRSDHLPYARLNIPAICFTSLLHPDYHTPKDEPERIDIPKLTNMTRWMYLTGWDIANRPTRPALVKDFKLER</sequence>
<dbReference type="Proteomes" id="UP001597469">
    <property type="component" value="Unassembled WGS sequence"/>
</dbReference>
<feature type="chain" id="PRO_5045261911" evidence="1">
    <location>
        <begin position="34"/>
        <end position="506"/>
    </location>
</feature>
<dbReference type="InterPro" id="IPR007484">
    <property type="entry name" value="Peptidase_M28"/>
</dbReference>
<dbReference type="EMBL" id="JBHULN010000001">
    <property type="protein sequence ID" value="MFD2569167.1"/>
    <property type="molecule type" value="Genomic_DNA"/>
</dbReference>
<accession>A0ABW5M0M6</accession>
<dbReference type="RefSeq" id="WP_381517760.1">
    <property type="nucleotide sequence ID" value="NZ_JBHULN010000001.1"/>
</dbReference>
<organism evidence="3 4">
    <name type="scientific">Spirosoma soli</name>
    <dbReference type="NCBI Taxonomy" id="1770529"/>
    <lineage>
        <taxon>Bacteria</taxon>
        <taxon>Pseudomonadati</taxon>
        <taxon>Bacteroidota</taxon>
        <taxon>Cytophagia</taxon>
        <taxon>Cytophagales</taxon>
        <taxon>Cytophagaceae</taxon>
        <taxon>Spirosoma</taxon>
    </lineage>
</organism>
<name>A0ABW5M0M6_9BACT</name>
<dbReference type="SUPFAM" id="SSF53187">
    <property type="entry name" value="Zn-dependent exopeptidases"/>
    <property type="match status" value="1"/>
</dbReference>
<evidence type="ECO:0000259" key="2">
    <source>
        <dbReference type="Pfam" id="PF04389"/>
    </source>
</evidence>
<dbReference type="Gene3D" id="3.50.30.30">
    <property type="match status" value="1"/>
</dbReference>
<feature type="signal peptide" evidence="1">
    <location>
        <begin position="1"/>
        <end position="33"/>
    </location>
</feature>
<gene>
    <name evidence="3" type="ORF">ACFSUS_00895</name>
</gene>
<keyword evidence="1" id="KW-0732">Signal</keyword>
<evidence type="ECO:0000313" key="3">
    <source>
        <dbReference type="EMBL" id="MFD2569167.1"/>
    </source>
</evidence>
<dbReference type="Pfam" id="PF04389">
    <property type="entry name" value="Peptidase_M28"/>
    <property type="match status" value="1"/>
</dbReference>
<keyword evidence="4" id="KW-1185">Reference proteome</keyword>
<dbReference type="Gene3D" id="3.40.630.10">
    <property type="entry name" value="Zn peptidases"/>
    <property type="match status" value="1"/>
</dbReference>
<dbReference type="PANTHER" id="PTHR12147:SF26">
    <property type="entry name" value="PEPTIDASE M28 DOMAIN-CONTAINING PROTEIN"/>
    <property type="match status" value="1"/>
</dbReference>
<dbReference type="InterPro" id="IPR045175">
    <property type="entry name" value="M28_fam"/>
</dbReference>
<protein>
    <submittedName>
        <fullName evidence="3">M28 family peptidase</fullName>
    </submittedName>
</protein>
<feature type="domain" description="Peptidase M28" evidence="2">
    <location>
        <begin position="276"/>
        <end position="482"/>
    </location>
</feature>
<dbReference type="InterPro" id="IPR046450">
    <property type="entry name" value="PA_dom_sf"/>
</dbReference>
<proteinExistence type="predicted"/>
<evidence type="ECO:0000256" key="1">
    <source>
        <dbReference type="SAM" id="SignalP"/>
    </source>
</evidence>
<evidence type="ECO:0000313" key="4">
    <source>
        <dbReference type="Proteomes" id="UP001597469"/>
    </source>
</evidence>
<comment type="caution">
    <text evidence="3">The sequence shown here is derived from an EMBL/GenBank/DDBJ whole genome shotgun (WGS) entry which is preliminary data.</text>
</comment>
<reference evidence="4" key="1">
    <citation type="journal article" date="2019" name="Int. J. Syst. Evol. Microbiol.">
        <title>The Global Catalogue of Microorganisms (GCM) 10K type strain sequencing project: providing services to taxonomists for standard genome sequencing and annotation.</title>
        <authorList>
            <consortium name="The Broad Institute Genomics Platform"/>
            <consortium name="The Broad Institute Genome Sequencing Center for Infectious Disease"/>
            <person name="Wu L."/>
            <person name="Ma J."/>
        </authorList>
    </citation>
    <scope>NUCLEOTIDE SEQUENCE [LARGE SCALE GENOMIC DNA]</scope>
    <source>
        <strain evidence="4">KCTC 42805</strain>
    </source>
</reference>
<dbReference type="PANTHER" id="PTHR12147">
    <property type="entry name" value="METALLOPEPTIDASE M28 FAMILY MEMBER"/>
    <property type="match status" value="1"/>
</dbReference>